<sequence>MALSSDKDSGANLGQSAGARAIEARAAIATAQLRSTVKSISSSVGSTSAHGERIVETIDELIDGVIPELEAAEALAMRRRSERPSEDTSGSRSSLWVQAPSAMGVAS</sequence>
<gene>
    <name evidence="2" type="ORF">FK268_19710</name>
</gene>
<proteinExistence type="predicted"/>
<feature type="compositionally biased region" description="Polar residues" evidence="1">
    <location>
        <begin position="87"/>
        <end position="96"/>
    </location>
</feature>
<keyword evidence="3" id="KW-1185">Reference proteome</keyword>
<dbReference type="Proteomes" id="UP000319792">
    <property type="component" value="Unassembled WGS sequence"/>
</dbReference>
<organism evidence="2 3">
    <name type="scientific">Tsukamurella sputi</name>
    <dbReference type="NCBI Taxonomy" id="2591848"/>
    <lineage>
        <taxon>Bacteria</taxon>
        <taxon>Bacillati</taxon>
        <taxon>Actinomycetota</taxon>
        <taxon>Actinomycetes</taxon>
        <taxon>Mycobacteriales</taxon>
        <taxon>Tsukamurellaceae</taxon>
        <taxon>Tsukamurella</taxon>
    </lineage>
</organism>
<dbReference type="EMBL" id="VIGV01000009">
    <property type="protein sequence ID" value="TWS22440.1"/>
    <property type="molecule type" value="Genomic_DNA"/>
</dbReference>
<protein>
    <submittedName>
        <fullName evidence="2">Uncharacterized protein</fullName>
    </submittedName>
</protein>
<dbReference type="RefSeq" id="WP_146437163.1">
    <property type="nucleotide sequence ID" value="NZ_VIGV01000009.1"/>
</dbReference>
<evidence type="ECO:0000256" key="1">
    <source>
        <dbReference type="SAM" id="MobiDB-lite"/>
    </source>
</evidence>
<accession>A0A5C5RI69</accession>
<evidence type="ECO:0000313" key="3">
    <source>
        <dbReference type="Proteomes" id="UP000319792"/>
    </source>
</evidence>
<dbReference type="AlphaFoldDB" id="A0A5C5RI69"/>
<name>A0A5C5RI69_9ACTN</name>
<evidence type="ECO:0000313" key="2">
    <source>
        <dbReference type="EMBL" id="TWS22440.1"/>
    </source>
</evidence>
<feature type="region of interest" description="Disordered" evidence="1">
    <location>
        <begin position="77"/>
        <end position="107"/>
    </location>
</feature>
<comment type="caution">
    <text evidence="2">The sequence shown here is derived from an EMBL/GenBank/DDBJ whole genome shotgun (WGS) entry which is preliminary data.</text>
</comment>
<reference evidence="2 3" key="1">
    <citation type="submission" date="2019-08" db="EMBL/GenBank/DDBJ databases">
        <title>Tsukamurella conjunctivitidis sp. nov., Tsukamurella assacharolytica sp. nov. and Tsukamurella sputae sp. nov. isolated from patients with conjunctivitis, bacteraemia (lymphoma) and respiratory infection (sputum) in Hong Kong.</title>
        <authorList>
            <person name="Fok K.M.N."/>
            <person name="Fong J.Y.H."/>
        </authorList>
    </citation>
    <scope>NUCLEOTIDE SEQUENCE [LARGE SCALE GENOMIC DNA]</scope>
    <source>
        <strain evidence="2 3">HKU70</strain>
    </source>
</reference>